<gene>
    <name evidence="3" type="ORF">AYJ53_03065</name>
</gene>
<dbReference type="InterPro" id="IPR001387">
    <property type="entry name" value="Cro/C1-type_HTH"/>
</dbReference>
<dbReference type="Proteomes" id="UP000070346">
    <property type="component" value="Unassembled WGS sequence"/>
</dbReference>
<sequence>MNKKQKTIPLNVKHTIADLRIRSGLSQIELAKEFGVSKATIGNWEKDSSRIDFNSAQKISKFFRIPIEYIYFGSIKEFREKLKRAIE</sequence>
<dbReference type="RefSeq" id="WP_061400153.1">
    <property type="nucleotide sequence ID" value="NZ_CABIWE010000008.1"/>
</dbReference>
<dbReference type="OrthoDB" id="1798756at2"/>
<dbReference type="InterPro" id="IPR010982">
    <property type="entry name" value="Lambda_DNA-bd_dom_sf"/>
</dbReference>
<evidence type="ECO:0000259" key="2">
    <source>
        <dbReference type="PROSITE" id="PS50943"/>
    </source>
</evidence>
<dbReference type="SMART" id="SM00530">
    <property type="entry name" value="HTH_XRE"/>
    <property type="match status" value="1"/>
</dbReference>
<evidence type="ECO:0000256" key="1">
    <source>
        <dbReference type="ARBA" id="ARBA00023125"/>
    </source>
</evidence>
<name>A0A9X0J7V9_LACJH</name>
<evidence type="ECO:0000313" key="3">
    <source>
        <dbReference type="EMBL" id="KXN76507.1"/>
    </source>
</evidence>
<protein>
    <recommendedName>
        <fullName evidence="2">HTH cro/C1-type domain-containing protein</fullName>
    </recommendedName>
</protein>
<dbReference type="SUPFAM" id="SSF47413">
    <property type="entry name" value="lambda repressor-like DNA-binding domains"/>
    <property type="match status" value="1"/>
</dbReference>
<dbReference type="Gene3D" id="1.10.260.40">
    <property type="entry name" value="lambda repressor-like DNA-binding domains"/>
    <property type="match status" value="1"/>
</dbReference>
<accession>A0A9X0J7V9</accession>
<reference evidence="3 4" key="1">
    <citation type="submission" date="2016-02" db="EMBL/GenBank/DDBJ databases">
        <title>Complete Genome Sequences of Lactobacillus johnsonii Strain W1.</title>
        <authorList>
            <person name="Sun Y."/>
            <person name="Wu X."/>
        </authorList>
    </citation>
    <scope>NUCLEOTIDE SEQUENCE [LARGE SCALE GENOMIC DNA]</scope>
    <source>
        <strain evidence="3 4">W1</strain>
    </source>
</reference>
<proteinExistence type="predicted"/>
<dbReference type="AlphaFoldDB" id="A0A9X0J7V9"/>
<dbReference type="CDD" id="cd00093">
    <property type="entry name" value="HTH_XRE"/>
    <property type="match status" value="1"/>
</dbReference>
<keyword evidence="1" id="KW-0238">DNA-binding</keyword>
<dbReference type="PANTHER" id="PTHR46558:SF11">
    <property type="entry name" value="HTH-TYPE TRANSCRIPTIONAL REGULATOR XRE"/>
    <property type="match status" value="1"/>
</dbReference>
<comment type="caution">
    <text evidence="3">The sequence shown here is derived from an EMBL/GenBank/DDBJ whole genome shotgun (WGS) entry which is preliminary data.</text>
</comment>
<dbReference type="GO" id="GO:0003677">
    <property type="term" value="F:DNA binding"/>
    <property type="evidence" value="ECO:0007669"/>
    <property type="project" value="UniProtKB-KW"/>
</dbReference>
<dbReference type="PANTHER" id="PTHR46558">
    <property type="entry name" value="TRACRIPTIONAL REGULATORY PROTEIN-RELATED-RELATED"/>
    <property type="match status" value="1"/>
</dbReference>
<organism evidence="3 4">
    <name type="scientific">Lactobacillus johnsonii</name>
    <dbReference type="NCBI Taxonomy" id="33959"/>
    <lineage>
        <taxon>Bacteria</taxon>
        <taxon>Bacillati</taxon>
        <taxon>Bacillota</taxon>
        <taxon>Bacilli</taxon>
        <taxon>Lactobacillales</taxon>
        <taxon>Lactobacillaceae</taxon>
        <taxon>Lactobacillus</taxon>
    </lineage>
</organism>
<dbReference type="EMBL" id="LSNG01000020">
    <property type="protein sequence ID" value="KXN76507.1"/>
    <property type="molecule type" value="Genomic_DNA"/>
</dbReference>
<feature type="domain" description="HTH cro/C1-type" evidence="2">
    <location>
        <begin position="16"/>
        <end position="70"/>
    </location>
</feature>
<dbReference type="Pfam" id="PF01381">
    <property type="entry name" value="HTH_3"/>
    <property type="match status" value="1"/>
</dbReference>
<evidence type="ECO:0000313" key="4">
    <source>
        <dbReference type="Proteomes" id="UP000070346"/>
    </source>
</evidence>
<dbReference type="PROSITE" id="PS50943">
    <property type="entry name" value="HTH_CROC1"/>
    <property type="match status" value="1"/>
</dbReference>